<organism evidence="3 4">
    <name type="scientific">Phytophthora pseudosyringae</name>
    <dbReference type="NCBI Taxonomy" id="221518"/>
    <lineage>
        <taxon>Eukaryota</taxon>
        <taxon>Sar</taxon>
        <taxon>Stramenopiles</taxon>
        <taxon>Oomycota</taxon>
        <taxon>Peronosporomycetes</taxon>
        <taxon>Peronosporales</taxon>
        <taxon>Peronosporaceae</taxon>
        <taxon>Phytophthora</taxon>
    </lineage>
</organism>
<reference evidence="3" key="1">
    <citation type="submission" date="2021-02" db="EMBL/GenBank/DDBJ databases">
        <authorList>
            <person name="Palmer J.M."/>
        </authorList>
    </citation>
    <scope>NUCLEOTIDE SEQUENCE</scope>
    <source>
        <strain evidence="3">SCRP734</strain>
    </source>
</reference>
<name>A0A8T1WLN2_9STRA</name>
<sequence>MEVVALNERLRGDFSTLLKLLPPPYAVSCFPTLKPSVSSVRSPASASPGDHYTRHCRYMLWRLNSYQYGSASAFLLDLEQLERVAESSELKQQVRGILNRLAVSEGESQGQESVVKISNKTGATVALGSRCGVPGLQEVAPMGSEVQETDTHTTWLCNVSLNDQIVTIGTFKSQEEALEGYEEQRKKMEDNAAGCNKLRQLAAQVEATQRQEDKRVLREALAQCHPRLTTMKVSAVVPPAPPVGSAVAPARGIARSVVKSLAAAASSSPAASPAPSEAGTSPPRASRALKRQELEGASASSSAAKKHKVESTSNSAASNASTGNRSYLKLRRVIQTRLCKHLKGKQVCVVANPDRRDETRWRASGRLEAGKVYHLGKKKQMSFADFVRDKLGRAVSACAHMFLVETKESIDDHLKVCDAFSDKERELGYPQLVRSKKTSRRR</sequence>
<keyword evidence="4" id="KW-1185">Reference proteome</keyword>
<evidence type="ECO:0000256" key="2">
    <source>
        <dbReference type="SAM" id="MobiDB-lite"/>
    </source>
</evidence>
<gene>
    <name evidence="3" type="ORF">PHYPSEUDO_009558</name>
</gene>
<evidence type="ECO:0000256" key="1">
    <source>
        <dbReference type="SAM" id="Coils"/>
    </source>
</evidence>
<feature type="coiled-coil region" evidence="1">
    <location>
        <begin position="171"/>
        <end position="198"/>
    </location>
</feature>
<feature type="compositionally biased region" description="Low complexity" evidence="2">
    <location>
        <begin position="266"/>
        <end position="283"/>
    </location>
</feature>
<dbReference type="EMBL" id="JAGDFM010000004">
    <property type="protein sequence ID" value="KAG7393354.1"/>
    <property type="molecule type" value="Genomic_DNA"/>
</dbReference>
<evidence type="ECO:0000313" key="3">
    <source>
        <dbReference type="EMBL" id="KAG7393354.1"/>
    </source>
</evidence>
<dbReference type="AlphaFoldDB" id="A0A8T1WLN2"/>
<accession>A0A8T1WLN2</accession>
<comment type="caution">
    <text evidence="3">The sequence shown here is derived from an EMBL/GenBank/DDBJ whole genome shotgun (WGS) entry which is preliminary data.</text>
</comment>
<dbReference type="OrthoDB" id="159593at2759"/>
<protein>
    <submittedName>
        <fullName evidence="3">Uncharacterized protein</fullName>
    </submittedName>
</protein>
<feature type="region of interest" description="Disordered" evidence="2">
    <location>
        <begin position="266"/>
        <end position="322"/>
    </location>
</feature>
<evidence type="ECO:0000313" key="4">
    <source>
        <dbReference type="Proteomes" id="UP000694044"/>
    </source>
</evidence>
<feature type="compositionally biased region" description="Low complexity" evidence="2">
    <location>
        <begin position="311"/>
        <end position="322"/>
    </location>
</feature>
<keyword evidence="1" id="KW-0175">Coiled coil</keyword>
<proteinExistence type="predicted"/>
<dbReference type="Proteomes" id="UP000694044">
    <property type="component" value="Unassembled WGS sequence"/>
</dbReference>